<accession>A0ABY4QER7</accession>
<feature type="domain" description="Peptidase S9 prolyl oligopeptidase catalytic" evidence="1">
    <location>
        <begin position="94"/>
        <end position="252"/>
    </location>
</feature>
<dbReference type="InterPro" id="IPR001375">
    <property type="entry name" value="Peptidase_S9_cat"/>
</dbReference>
<dbReference type="InterPro" id="IPR029058">
    <property type="entry name" value="AB_hydrolase_fold"/>
</dbReference>
<proteinExistence type="predicted"/>
<evidence type="ECO:0000313" key="2">
    <source>
        <dbReference type="EMBL" id="UQW82540.1"/>
    </source>
</evidence>
<sequence length="265" mass="30490">MDFINKKRMPVESKYHIFDEVTYKGEDLHVRGLLMTPRENVRRIVIYLRGGKGQVGKVRTSRLMQFADKHTLVFGPYYRGNNGSEGKDEFYGSDLNDVTEAIRILHQIYPDIAIHMIGFSRGGLQGLLTFQNLPVSSYIIWGGVSDINLMYEERIDLRGMLKRMVGHPKKDAEAYQQRNAISQITETSPPILIVHGGKDKQVGIHNAYYLAEQLDKIGATYRTYYQMSEGHVPKPFALKDTLEAIKQWMKDVEQDTLKEQYNNNK</sequence>
<evidence type="ECO:0000259" key="1">
    <source>
        <dbReference type="Pfam" id="PF00326"/>
    </source>
</evidence>
<name>A0ABY4QER7_9STAP</name>
<evidence type="ECO:0000313" key="3">
    <source>
        <dbReference type="Proteomes" id="UP001056588"/>
    </source>
</evidence>
<protein>
    <submittedName>
        <fullName evidence="2">Prolyl oligopeptidase family serine peptidase</fullName>
    </submittedName>
</protein>
<keyword evidence="3" id="KW-1185">Reference proteome</keyword>
<gene>
    <name evidence="2" type="ORF">MNY58_05660</name>
</gene>
<organism evidence="2 3">
    <name type="scientific">Staphylococcus edaphicus</name>
    <dbReference type="NCBI Taxonomy" id="1955013"/>
    <lineage>
        <taxon>Bacteria</taxon>
        <taxon>Bacillati</taxon>
        <taxon>Bacillota</taxon>
        <taxon>Bacilli</taxon>
        <taxon>Bacillales</taxon>
        <taxon>Staphylococcaceae</taxon>
        <taxon>Staphylococcus</taxon>
    </lineage>
</organism>
<dbReference type="Pfam" id="PF00326">
    <property type="entry name" value="Peptidase_S9"/>
    <property type="match status" value="1"/>
</dbReference>
<dbReference type="RefSeq" id="WP_249740180.1">
    <property type="nucleotide sequence ID" value="NZ_CP093217.1"/>
</dbReference>
<reference evidence="2" key="1">
    <citation type="submission" date="2022-03" db="EMBL/GenBank/DDBJ databases">
        <title>Complete Genome Sequence of Staphylococcus edaphicus strain CCM 8731.</title>
        <authorList>
            <person name="Rimmer C.O."/>
            <person name="Thomas J.C."/>
        </authorList>
    </citation>
    <scope>NUCLEOTIDE SEQUENCE</scope>
    <source>
        <strain evidence="2">CCM 8731</strain>
    </source>
</reference>
<dbReference type="SUPFAM" id="SSF53474">
    <property type="entry name" value="alpha/beta-Hydrolases"/>
    <property type="match status" value="1"/>
</dbReference>
<dbReference type="EMBL" id="CP093217">
    <property type="protein sequence ID" value="UQW82540.1"/>
    <property type="molecule type" value="Genomic_DNA"/>
</dbReference>
<dbReference type="Gene3D" id="3.40.50.1820">
    <property type="entry name" value="alpha/beta hydrolase"/>
    <property type="match status" value="1"/>
</dbReference>
<dbReference type="Proteomes" id="UP001056588">
    <property type="component" value="Chromosome"/>
</dbReference>